<dbReference type="InterPro" id="IPR017853">
    <property type="entry name" value="GH"/>
</dbReference>
<keyword evidence="5 7" id="KW-0378">Hydrolase</keyword>
<keyword evidence="6 7" id="KW-0326">Glycosidase</keyword>
<dbReference type="Pfam" id="PF00933">
    <property type="entry name" value="Glyco_hydro_3"/>
    <property type="match status" value="1"/>
</dbReference>
<comment type="similarity">
    <text evidence="2 7">Belongs to the glycosyl hydrolase 3 family.</text>
</comment>
<dbReference type="InterPro" id="IPR019800">
    <property type="entry name" value="Glyco_hydro_3_AS"/>
</dbReference>
<reference evidence="9 10" key="1">
    <citation type="submission" date="2024-04" db="EMBL/GenBank/DDBJ databases">
        <title>Tritrichomonas musculus Genome.</title>
        <authorList>
            <person name="Alves-Ferreira E."/>
            <person name="Grigg M."/>
            <person name="Lorenzi H."/>
            <person name="Galac M."/>
        </authorList>
    </citation>
    <scope>NUCLEOTIDE SEQUENCE [LARGE SCALE GENOMIC DNA]</scope>
    <source>
        <strain evidence="9 10">EAF2021</strain>
    </source>
</reference>
<evidence type="ECO:0000256" key="2">
    <source>
        <dbReference type="ARBA" id="ARBA00005336"/>
    </source>
</evidence>
<evidence type="ECO:0000256" key="1">
    <source>
        <dbReference type="ARBA" id="ARBA00000448"/>
    </source>
</evidence>
<dbReference type="InterPro" id="IPR036881">
    <property type="entry name" value="Glyco_hydro_3_C_sf"/>
</dbReference>
<dbReference type="InterPro" id="IPR036962">
    <property type="entry name" value="Glyco_hydro_3_N_sf"/>
</dbReference>
<dbReference type="SUPFAM" id="SSF52279">
    <property type="entry name" value="Beta-D-glucan exohydrolase, C-terminal domain"/>
    <property type="match status" value="1"/>
</dbReference>
<dbReference type="SMART" id="SM01217">
    <property type="entry name" value="Fn3_like"/>
    <property type="match status" value="1"/>
</dbReference>
<sequence>MSAQRQYRTDAHTDEEIRAAVEELLGKMTLKEKLGQMTQHPGMDVSAIGADIKSAPLLQLVKEGAVGSQIAVIPLDKIPKILRETQRIAVEESRLGIPMLFCQDVIHGYQTVFPIPLGWSCSFNPELIKKAQQIAAKEASSIGISLGFSPMVDIAHDPRWGRISEGAGEDPYLGSLIAKAHVEGFQGDSLAKPDTIAACVKHYLGYGAAEAGRDYNTCEFSETALRNTYLPPFKAAVEAGVDSLMTAFNVINGVPAVGNKKLCKDLLRDELGFKGVIISDYAAVDELIVHGNAEDGADAARLSVNATLDIEMSTTHIIENAEQLIKENKITLDEINEATRRILTLKYKLGLMEDPYRYFKDDQKDKIIYCKEHLEVARDLARRSIVLLENKNEVLPLKKDQKVAVIGPFGNSRDLLGPWQFSDFKDKVPTVVEALKERGVNVVGHEDGSDVLKPIDGGIEKAVALAKQADVVLLAVGEASEMSGEAACRLNIVVPEPQFKLAEAVVAAGKPVVVLLNNGRPLILKWFQEHCQAIVETWKLGSMASVAITDVLLGEYNPSGKLTVTFPEHPGQIPLYYNHFNTGRPCLTHNNEKYLSKYLDGFNEPLYTFGYGLSYTKFEIKNLKLSAEKINFNEQLQVTAEVTNAGKVAGEETIQLYVRDIAGSVVRPVLELKGIEKVFLQPGEKKEVKFNLCSKCLRFYNQDNVYAAEPGKFDVFVGNSSESKDLLKGHFQLTK</sequence>
<dbReference type="Proteomes" id="UP001470230">
    <property type="component" value="Unassembled WGS sequence"/>
</dbReference>
<dbReference type="Gene3D" id="3.20.20.300">
    <property type="entry name" value="Glycoside hydrolase, family 3, N-terminal domain"/>
    <property type="match status" value="1"/>
</dbReference>
<dbReference type="EC" id="3.2.1.21" evidence="3"/>
<dbReference type="InterPro" id="IPR026891">
    <property type="entry name" value="Fn3-like"/>
</dbReference>
<dbReference type="InterPro" id="IPR051915">
    <property type="entry name" value="Cellulose_Degrad_GH3"/>
</dbReference>
<comment type="caution">
    <text evidence="9">The sequence shown here is derived from an EMBL/GenBank/DDBJ whole genome shotgun (WGS) entry which is preliminary data.</text>
</comment>
<dbReference type="PANTHER" id="PTHR30620">
    <property type="entry name" value="PERIPLASMIC BETA-GLUCOSIDASE-RELATED"/>
    <property type="match status" value="1"/>
</dbReference>
<dbReference type="PANTHER" id="PTHR30620:SF16">
    <property type="entry name" value="LYSOSOMAL BETA GLUCOSIDASE"/>
    <property type="match status" value="1"/>
</dbReference>
<evidence type="ECO:0000256" key="7">
    <source>
        <dbReference type="RuleBase" id="RU361161"/>
    </source>
</evidence>
<keyword evidence="10" id="KW-1185">Reference proteome</keyword>
<proteinExistence type="inferred from homology"/>
<dbReference type="SUPFAM" id="SSF51445">
    <property type="entry name" value="(Trans)glycosidases"/>
    <property type="match status" value="1"/>
</dbReference>
<evidence type="ECO:0000256" key="6">
    <source>
        <dbReference type="ARBA" id="ARBA00023295"/>
    </source>
</evidence>
<dbReference type="NCBIfam" id="NF011678">
    <property type="entry name" value="PRK15098.1"/>
    <property type="match status" value="1"/>
</dbReference>
<protein>
    <recommendedName>
        <fullName evidence="3">beta-glucosidase</fullName>
        <ecNumber evidence="3">3.2.1.21</ecNumber>
    </recommendedName>
</protein>
<dbReference type="Gene3D" id="2.60.40.10">
    <property type="entry name" value="Immunoglobulins"/>
    <property type="match status" value="1"/>
</dbReference>
<dbReference type="Pfam" id="PF14310">
    <property type="entry name" value="Fn3-like"/>
    <property type="match status" value="1"/>
</dbReference>
<evidence type="ECO:0000256" key="4">
    <source>
        <dbReference type="ARBA" id="ARBA00022729"/>
    </source>
</evidence>
<evidence type="ECO:0000259" key="8">
    <source>
        <dbReference type="SMART" id="SM01217"/>
    </source>
</evidence>
<dbReference type="PRINTS" id="PR00133">
    <property type="entry name" value="GLHYDRLASE3"/>
</dbReference>
<evidence type="ECO:0000313" key="10">
    <source>
        <dbReference type="Proteomes" id="UP001470230"/>
    </source>
</evidence>
<name>A0ABR2K3T2_9EUKA</name>
<dbReference type="InterPro" id="IPR001764">
    <property type="entry name" value="Glyco_hydro_3_N"/>
</dbReference>
<dbReference type="Pfam" id="PF01915">
    <property type="entry name" value="Glyco_hydro_3_C"/>
    <property type="match status" value="1"/>
</dbReference>
<evidence type="ECO:0000313" key="9">
    <source>
        <dbReference type="EMBL" id="KAK8885523.1"/>
    </source>
</evidence>
<feature type="domain" description="Fibronectin type III-like" evidence="8">
    <location>
        <begin position="652"/>
        <end position="721"/>
    </location>
</feature>
<gene>
    <name evidence="9" type="ORF">M9Y10_040972</name>
</gene>
<dbReference type="PROSITE" id="PS00775">
    <property type="entry name" value="GLYCOSYL_HYDROL_F3"/>
    <property type="match status" value="1"/>
</dbReference>
<keyword evidence="4" id="KW-0732">Signal</keyword>
<dbReference type="EMBL" id="JAPFFF010000007">
    <property type="protein sequence ID" value="KAK8885523.1"/>
    <property type="molecule type" value="Genomic_DNA"/>
</dbReference>
<dbReference type="Gene3D" id="3.40.50.1700">
    <property type="entry name" value="Glycoside hydrolase family 3 C-terminal domain"/>
    <property type="match status" value="1"/>
</dbReference>
<dbReference type="InterPro" id="IPR013783">
    <property type="entry name" value="Ig-like_fold"/>
</dbReference>
<organism evidence="9 10">
    <name type="scientific">Tritrichomonas musculus</name>
    <dbReference type="NCBI Taxonomy" id="1915356"/>
    <lineage>
        <taxon>Eukaryota</taxon>
        <taxon>Metamonada</taxon>
        <taxon>Parabasalia</taxon>
        <taxon>Tritrichomonadida</taxon>
        <taxon>Tritrichomonadidae</taxon>
        <taxon>Tritrichomonas</taxon>
    </lineage>
</organism>
<dbReference type="InterPro" id="IPR002772">
    <property type="entry name" value="Glyco_hydro_3_C"/>
</dbReference>
<comment type="catalytic activity">
    <reaction evidence="1">
        <text>Hydrolysis of terminal, non-reducing beta-D-glucosyl residues with release of beta-D-glucose.</text>
        <dbReference type="EC" id="3.2.1.21"/>
    </reaction>
</comment>
<evidence type="ECO:0000256" key="5">
    <source>
        <dbReference type="ARBA" id="ARBA00022801"/>
    </source>
</evidence>
<accession>A0ABR2K3T2</accession>
<evidence type="ECO:0000256" key="3">
    <source>
        <dbReference type="ARBA" id="ARBA00012744"/>
    </source>
</evidence>